<comment type="subcellular location">
    <subcellularLocation>
        <location evidence="1 4">Bacterial flagellum basal body</location>
    </subcellularLocation>
</comment>
<evidence type="ECO:0000259" key="6">
    <source>
        <dbReference type="Pfam" id="PF22692"/>
    </source>
</evidence>
<dbReference type="SUPFAM" id="SSF117143">
    <property type="entry name" value="Flagellar hook protein flgE"/>
    <property type="match status" value="1"/>
</dbReference>
<dbReference type="PANTHER" id="PTHR30435:SF1">
    <property type="entry name" value="FLAGELLAR HOOK PROTEIN FLGE"/>
    <property type="match status" value="1"/>
</dbReference>
<dbReference type="AlphaFoldDB" id="A0A9W6D5D4"/>
<dbReference type="Proteomes" id="UP001144372">
    <property type="component" value="Unassembled WGS sequence"/>
</dbReference>
<dbReference type="InterPro" id="IPR020013">
    <property type="entry name" value="Flagellar_FlgE/F/G"/>
</dbReference>
<keyword evidence="7" id="KW-0969">Cilium</keyword>
<keyword evidence="3 4" id="KW-0975">Bacterial flagellum</keyword>
<dbReference type="PANTHER" id="PTHR30435">
    <property type="entry name" value="FLAGELLAR PROTEIN"/>
    <property type="match status" value="1"/>
</dbReference>
<evidence type="ECO:0000313" key="8">
    <source>
        <dbReference type="Proteomes" id="UP001144372"/>
    </source>
</evidence>
<dbReference type="GO" id="GO:0009424">
    <property type="term" value="C:bacterial-type flagellum hook"/>
    <property type="evidence" value="ECO:0007669"/>
    <property type="project" value="TreeGrafter"/>
</dbReference>
<dbReference type="InterPro" id="IPR010930">
    <property type="entry name" value="Flg_bb/hook_C_dom"/>
</dbReference>
<comment type="function">
    <text evidence="4">A flexible structure which links the flagellar filament to the drive apparatus in the basal body.</text>
</comment>
<keyword evidence="8" id="KW-1185">Reference proteome</keyword>
<dbReference type="Pfam" id="PF06429">
    <property type="entry name" value="Flg_bbr_C"/>
    <property type="match status" value="1"/>
</dbReference>
<keyword evidence="7" id="KW-0966">Cell projection</keyword>
<evidence type="ECO:0000256" key="2">
    <source>
        <dbReference type="ARBA" id="ARBA00009677"/>
    </source>
</evidence>
<sequence>MNSFSTALEVTSDNVANTGTTAFKSNAARFGDMVSSYYNTQSKDTDRRGAGSVALGVATDFAQGSFSTTTSWSDMAINGQGYFAVAKISLDDSGAATVNGQTFYTRDGSFHVDKSGYLVNYQGYAVLGADGQPIRVEATPNSPSHTNFYVDNKGQIWGYPTDTTLSTDPEMIGNPVKIVIFPNEGGLIRKGGNLYSVGPESKSPIDVTNNETLRGDIAGYTLEGSNVDLAKEMVNMIIYQASYNANSKSITTARDMLDTTINLVR</sequence>
<evidence type="ECO:0000259" key="5">
    <source>
        <dbReference type="Pfam" id="PF06429"/>
    </source>
</evidence>
<protein>
    <recommendedName>
        <fullName evidence="4">Flagellar hook protein FlgE</fullName>
    </recommendedName>
</protein>
<gene>
    <name evidence="7" type="primary">flgG</name>
    <name evidence="7" type="ORF">DAMNIGENAA_10140</name>
</gene>
<dbReference type="Pfam" id="PF22692">
    <property type="entry name" value="LlgE_F_G_D1"/>
    <property type="match status" value="1"/>
</dbReference>
<dbReference type="InterPro" id="IPR053967">
    <property type="entry name" value="LlgE_F_G-like_D1"/>
</dbReference>
<accession>A0A9W6D5D4</accession>
<dbReference type="GO" id="GO:0071978">
    <property type="term" value="P:bacterial-type flagellum-dependent swarming motility"/>
    <property type="evidence" value="ECO:0007669"/>
    <property type="project" value="TreeGrafter"/>
</dbReference>
<keyword evidence="7" id="KW-0282">Flagellum</keyword>
<name>A0A9W6D5D4_9BACT</name>
<organism evidence="7 8">
    <name type="scientific">Desulforhabdus amnigena</name>
    <dbReference type="NCBI Taxonomy" id="40218"/>
    <lineage>
        <taxon>Bacteria</taxon>
        <taxon>Pseudomonadati</taxon>
        <taxon>Thermodesulfobacteriota</taxon>
        <taxon>Syntrophobacteria</taxon>
        <taxon>Syntrophobacterales</taxon>
        <taxon>Syntrophobacteraceae</taxon>
        <taxon>Desulforhabdus</taxon>
    </lineage>
</organism>
<dbReference type="GO" id="GO:0005829">
    <property type="term" value="C:cytosol"/>
    <property type="evidence" value="ECO:0007669"/>
    <property type="project" value="TreeGrafter"/>
</dbReference>
<feature type="domain" description="Flagellar hook protein FlgE/F/G-like D1" evidence="6">
    <location>
        <begin position="76"/>
        <end position="156"/>
    </location>
</feature>
<feature type="domain" description="Flagellar basal-body/hook protein C-terminal" evidence="5">
    <location>
        <begin position="221"/>
        <end position="263"/>
    </location>
</feature>
<comment type="caution">
    <text evidence="7">The sequence shown here is derived from an EMBL/GenBank/DDBJ whole genome shotgun (WGS) entry which is preliminary data.</text>
</comment>
<dbReference type="NCBIfam" id="TIGR03506">
    <property type="entry name" value="FlgEFG_subfam"/>
    <property type="match status" value="1"/>
</dbReference>
<comment type="similarity">
    <text evidence="2 4">Belongs to the flagella basal body rod proteins family.</text>
</comment>
<evidence type="ECO:0000256" key="1">
    <source>
        <dbReference type="ARBA" id="ARBA00004117"/>
    </source>
</evidence>
<proteinExistence type="inferred from homology"/>
<dbReference type="InterPro" id="IPR037925">
    <property type="entry name" value="FlgE/F/G-like"/>
</dbReference>
<evidence type="ECO:0000256" key="3">
    <source>
        <dbReference type="ARBA" id="ARBA00023143"/>
    </source>
</evidence>
<reference evidence="7" key="1">
    <citation type="submission" date="2022-12" db="EMBL/GenBank/DDBJ databases">
        <title>Reference genome sequencing for broad-spectrum identification of bacterial and archaeal isolates by mass spectrometry.</title>
        <authorList>
            <person name="Sekiguchi Y."/>
            <person name="Tourlousse D.M."/>
        </authorList>
    </citation>
    <scope>NUCLEOTIDE SEQUENCE</scope>
    <source>
        <strain evidence="7">ASRB1</strain>
    </source>
</reference>
<dbReference type="EMBL" id="BSDR01000001">
    <property type="protein sequence ID" value="GLI33581.1"/>
    <property type="molecule type" value="Genomic_DNA"/>
</dbReference>
<evidence type="ECO:0000313" key="7">
    <source>
        <dbReference type="EMBL" id="GLI33581.1"/>
    </source>
</evidence>
<dbReference type="GO" id="GO:0009425">
    <property type="term" value="C:bacterial-type flagellum basal body"/>
    <property type="evidence" value="ECO:0007669"/>
    <property type="project" value="UniProtKB-SubCell"/>
</dbReference>
<evidence type="ECO:0000256" key="4">
    <source>
        <dbReference type="RuleBase" id="RU362116"/>
    </source>
</evidence>